<comment type="caution">
    <text evidence="3">The sequence shown here is derived from an EMBL/GenBank/DDBJ whole genome shotgun (WGS) entry which is preliminary data.</text>
</comment>
<name>A0A9P7Z0M0_9HELO</name>
<evidence type="ECO:0000313" key="4">
    <source>
        <dbReference type="Proteomes" id="UP000887226"/>
    </source>
</evidence>
<dbReference type="SUPFAM" id="SSF69322">
    <property type="entry name" value="Tricorn protease domain 2"/>
    <property type="match status" value="1"/>
</dbReference>
<dbReference type="Gene3D" id="2.130.10.10">
    <property type="entry name" value="YVTN repeat-like/Quinoprotein amine dehydrogenase"/>
    <property type="match status" value="2"/>
</dbReference>
<dbReference type="InterPro" id="IPR050358">
    <property type="entry name" value="RSE1/DDB1/CFT1"/>
</dbReference>
<organism evidence="3 4">
    <name type="scientific">Calycina marina</name>
    <dbReference type="NCBI Taxonomy" id="1763456"/>
    <lineage>
        <taxon>Eukaryota</taxon>
        <taxon>Fungi</taxon>
        <taxon>Dikarya</taxon>
        <taxon>Ascomycota</taxon>
        <taxon>Pezizomycotina</taxon>
        <taxon>Leotiomycetes</taxon>
        <taxon>Helotiales</taxon>
        <taxon>Pezizellaceae</taxon>
        <taxon>Calycina</taxon>
    </lineage>
</organism>
<proteinExistence type="predicted"/>
<keyword evidence="4" id="KW-1185">Reference proteome</keyword>
<dbReference type="PANTHER" id="PTHR10644">
    <property type="entry name" value="DNA REPAIR/RNA PROCESSING CPSF FAMILY"/>
    <property type="match status" value="1"/>
</dbReference>
<evidence type="ECO:0000313" key="3">
    <source>
        <dbReference type="EMBL" id="KAG9243175.1"/>
    </source>
</evidence>
<feature type="region of interest" description="Disordered" evidence="1">
    <location>
        <begin position="117"/>
        <end position="162"/>
    </location>
</feature>
<feature type="domain" description="RSE1/DDB1/CPSF1 first beta-propeller" evidence="2">
    <location>
        <begin position="62"/>
        <end position="480"/>
    </location>
</feature>
<accession>A0A9P7Z0M0</accession>
<sequence>MAFAANQFLDGQWTTRTVNVNDVLKHYDEQDNANLTAAPDIQTVPTLGLLSQTVIKSPLAHWILPARLRHLDLNDVAFIGESFIQIKELRQDGHLWDVAIKYEFGQRIRNACVVGSLKESKNPTSGRRDSADSHSTAHDSKDGDADGDIDMDSSPVSPENRTQLPPQMIFLQLVNLTTVLLFLEQDKDGEWVFFTSTRYKVDRDGMETHQPGTHLAVDPSSRFLAIGTREEKFAVLRLTSRKDLEKQHARWQDLEPIKQEAWHEVPGTIHKMEFLYPAADDEDHIILLVLAVYKGRTRMLVYEWAAGTDIHKSILRSSEKGHKLAEIHHIPLILVPLKVKSSFILISEQSIAVCKDLLVGQPTWDEIETDTDEPTSLHHGLGNPLWTAWTRPPRSTGYFVESHDCIYISREDGLIKCLEIHSDDEIIKAELNIGILQTNCGTALASLEYIHPRSGDTSGDYLIAGGDSGLGAAYLIKARKPPVFQQHIPNWSPASDFVTTSLYQDSDVAEPIVSRRKQEKIRFEPDQIYACIGKGSNGAILEYRQGVEARVSLDTDFVDSIQNVWVLNPLDSAGDDVVSVFLLSCGGRSAVLHLYVDAKSDVAVKERGEGFDLRYPTITAGLYEECYIQVTTNSIVFTDKCILEGDELLGIFYEGALLGHGSHILNAVIWEDAVLFTITCMEDEFLLSAKPTTSASLTAEDHNVFSLAIRTLAKMPSHITCLATCCIGEKPHVIALASTEDATTVVLQPLDEHSSLVVKFPIEDISHGGTDLGVFLSIAATSNVYYGAIRLVCGTSNGFVAMIEIDMTALKCISLTHDRIGLTTANVQKYSILNQEPHQDSTYFANCDSKLFVIQIKDLEVRGPNKRMPYSSRMIHRVYLTDERDLHYVQPEINSLARFSGRFLQDSVLLVTGSILTIAGLAKHPTAVPRRIPIDGSPSRLLYSQHLRALVVAADVQSQSTLLFIDPETGEDISQPWDGTSDSERDFISGLGRDERIFRLLEWTITKSDNDKPYFIVLCTSGGRLIVVSLSREGTPSRIRYWKQYSFKSEDPIYSVTSFADGLIYCAGSTLYYDYLDVETKGFKPAARHKLQSPAINLIIEGDGRIYVLTSTHSVEILDLKPSKDEFIHTHGDEVTRPALHHRLLHSSISNGVIMPKSSEEPDQAIVHLVSDKHCSLTGLWSVTNTKANTLETVFVAELPKSIMKLRYARSRPLWDPTWENSTASPFMAMPPNSAEYPEVLGLSVDGTVSHFTVLDERAWRFLRFLINLVLQSPAFCPFREVVPYVGEELTEHLAPKTVPKIMMHIDGEILRSVLNNQALESLLQVYNSDEAWSNVLKMFRECLKDMMPQCEDLPAEPIEELIYKAYLILDLFLRPTL</sequence>
<evidence type="ECO:0000256" key="1">
    <source>
        <dbReference type="SAM" id="MobiDB-lite"/>
    </source>
</evidence>
<evidence type="ECO:0000259" key="2">
    <source>
        <dbReference type="Pfam" id="PF10433"/>
    </source>
</evidence>
<dbReference type="EMBL" id="MU253999">
    <property type="protein sequence ID" value="KAG9243175.1"/>
    <property type="molecule type" value="Genomic_DNA"/>
</dbReference>
<reference evidence="3" key="1">
    <citation type="journal article" date="2021" name="IMA Fungus">
        <title>Genomic characterization of three marine fungi, including Emericellopsis atlantica sp. nov. with signatures of a generalist lifestyle and marine biomass degradation.</title>
        <authorList>
            <person name="Hagestad O.C."/>
            <person name="Hou L."/>
            <person name="Andersen J.H."/>
            <person name="Hansen E.H."/>
            <person name="Altermark B."/>
            <person name="Li C."/>
            <person name="Kuhnert E."/>
            <person name="Cox R.J."/>
            <person name="Crous P.W."/>
            <person name="Spatafora J.W."/>
            <person name="Lail K."/>
            <person name="Amirebrahimi M."/>
            <person name="Lipzen A."/>
            <person name="Pangilinan J."/>
            <person name="Andreopoulos W."/>
            <person name="Hayes R.D."/>
            <person name="Ng V."/>
            <person name="Grigoriev I.V."/>
            <person name="Jackson S.A."/>
            <person name="Sutton T.D.S."/>
            <person name="Dobson A.D.W."/>
            <person name="Rama T."/>
        </authorList>
    </citation>
    <scope>NUCLEOTIDE SEQUENCE</scope>
    <source>
        <strain evidence="3">TRa3180A</strain>
    </source>
</reference>
<dbReference type="OrthoDB" id="20774at2759"/>
<dbReference type="InterPro" id="IPR018846">
    <property type="entry name" value="Beta-prop_RSE1/DDB1/CPSF1_1st"/>
</dbReference>
<gene>
    <name evidence="3" type="ORF">BJ878DRAFT_543535</name>
</gene>
<dbReference type="Pfam" id="PF10433">
    <property type="entry name" value="Beta-prop_RSE1_1st"/>
    <property type="match status" value="1"/>
</dbReference>
<protein>
    <submittedName>
        <fullName evidence="3">Mono-functional DNA-alkylating methyl methanesulfonate N-term-domain-containing protein</fullName>
    </submittedName>
</protein>
<dbReference type="Proteomes" id="UP000887226">
    <property type="component" value="Unassembled WGS sequence"/>
</dbReference>
<dbReference type="InterPro" id="IPR015943">
    <property type="entry name" value="WD40/YVTN_repeat-like_dom_sf"/>
</dbReference>
<feature type="compositionally biased region" description="Basic and acidic residues" evidence="1">
    <location>
        <begin position="118"/>
        <end position="144"/>
    </location>
</feature>